<sequence length="372" mass="37687">MNAPQPPGNQFGGQPQEPNADATQIVPGGGQPSAANPNPDATQVVSPGQAPAAPQQNADATQVVSPGQVPPAAAHGSGGFPAQGPGSGGFPAQQPPAYGAPQSNPYGQPQQQPYGAPQSNPYGQPQQQPYGQPQQPYGAPQSNPYGQPQQQAYGQPGGYGAPGYGMAPAPPTGYAEWGPRAVAGLIDYAAPGVVAAIIIGIFAGIGASTGDASSAGLFVALAYIVGYGGLFGFFIWNTVLKGGSTGQSIGKKVAKIKVIKEDTQQPPGGGVAFLRLLLNYAFGLLCGIGSLINYLSPLWNKPKNQTYSDKICGTVVVNAPEAASPYGGGYGQPGTGGYQQQPGTGGYPQQQQQPGGYGQPPQQGYGGQQQGW</sequence>
<keyword evidence="5 7" id="KW-0472">Membrane</keyword>
<keyword evidence="3 7" id="KW-0812">Transmembrane</keyword>
<accession>A0ABV8C7X4</accession>
<dbReference type="PANTHER" id="PTHR36115:SF6">
    <property type="entry name" value="PROLINE-RICH ANTIGEN HOMOLOG"/>
    <property type="match status" value="1"/>
</dbReference>
<proteinExistence type="predicted"/>
<feature type="transmembrane region" description="Helical" evidence="7">
    <location>
        <begin position="277"/>
        <end position="295"/>
    </location>
</feature>
<evidence type="ECO:0000256" key="3">
    <source>
        <dbReference type="ARBA" id="ARBA00022692"/>
    </source>
</evidence>
<feature type="transmembrane region" description="Helical" evidence="7">
    <location>
        <begin position="188"/>
        <end position="208"/>
    </location>
</feature>
<comment type="caution">
    <text evidence="9">The sequence shown here is derived from an EMBL/GenBank/DDBJ whole genome shotgun (WGS) entry which is preliminary data.</text>
</comment>
<keyword evidence="10" id="KW-1185">Reference proteome</keyword>
<dbReference type="InterPro" id="IPR051791">
    <property type="entry name" value="Pra-immunoreactive"/>
</dbReference>
<dbReference type="RefSeq" id="WP_382379599.1">
    <property type="nucleotide sequence ID" value="NZ_JBHRZI010000046.1"/>
</dbReference>
<evidence type="ECO:0000256" key="7">
    <source>
        <dbReference type="SAM" id="Phobius"/>
    </source>
</evidence>
<dbReference type="EMBL" id="JBHRZI010000046">
    <property type="protein sequence ID" value="MFC3898115.1"/>
    <property type="molecule type" value="Genomic_DNA"/>
</dbReference>
<protein>
    <submittedName>
        <fullName evidence="9">RDD family protein</fullName>
    </submittedName>
</protein>
<evidence type="ECO:0000256" key="5">
    <source>
        <dbReference type="ARBA" id="ARBA00023136"/>
    </source>
</evidence>
<comment type="subcellular location">
    <subcellularLocation>
        <location evidence="1">Cell membrane</location>
        <topology evidence="1">Multi-pass membrane protein</topology>
    </subcellularLocation>
</comment>
<keyword evidence="4 7" id="KW-1133">Transmembrane helix</keyword>
<feature type="compositionally biased region" description="Low complexity" evidence="6">
    <location>
        <begin position="8"/>
        <end position="19"/>
    </location>
</feature>
<dbReference type="InterPro" id="IPR010432">
    <property type="entry name" value="RDD"/>
</dbReference>
<feature type="compositionally biased region" description="Gly residues" evidence="6">
    <location>
        <begin position="328"/>
        <end position="337"/>
    </location>
</feature>
<evidence type="ECO:0000313" key="10">
    <source>
        <dbReference type="Proteomes" id="UP001595690"/>
    </source>
</evidence>
<feature type="compositionally biased region" description="Gly residues" evidence="6">
    <location>
        <begin position="76"/>
        <end position="89"/>
    </location>
</feature>
<feature type="region of interest" description="Disordered" evidence="6">
    <location>
        <begin position="328"/>
        <end position="372"/>
    </location>
</feature>
<dbReference type="Proteomes" id="UP001595690">
    <property type="component" value="Unassembled WGS sequence"/>
</dbReference>
<organism evidence="9 10">
    <name type="scientific">Lentzea rhizosphaerae</name>
    <dbReference type="NCBI Taxonomy" id="2041025"/>
    <lineage>
        <taxon>Bacteria</taxon>
        <taxon>Bacillati</taxon>
        <taxon>Actinomycetota</taxon>
        <taxon>Actinomycetes</taxon>
        <taxon>Pseudonocardiales</taxon>
        <taxon>Pseudonocardiaceae</taxon>
        <taxon>Lentzea</taxon>
    </lineage>
</organism>
<evidence type="ECO:0000256" key="6">
    <source>
        <dbReference type="SAM" id="MobiDB-lite"/>
    </source>
</evidence>
<evidence type="ECO:0000256" key="4">
    <source>
        <dbReference type="ARBA" id="ARBA00022989"/>
    </source>
</evidence>
<dbReference type="PANTHER" id="PTHR36115">
    <property type="entry name" value="PROLINE-RICH ANTIGEN HOMOLOG-RELATED"/>
    <property type="match status" value="1"/>
</dbReference>
<feature type="compositionally biased region" description="Low complexity" evidence="6">
    <location>
        <begin position="90"/>
        <end position="154"/>
    </location>
</feature>
<reference evidence="10" key="1">
    <citation type="journal article" date="2019" name="Int. J. Syst. Evol. Microbiol.">
        <title>The Global Catalogue of Microorganisms (GCM) 10K type strain sequencing project: providing services to taxonomists for standard genome sequencing and annotation.</title>
        <authorList>
            <consortium name="The Broad Institute Genomics Platform"/>
            <consortium name="The Broad Institute Genome Sequencing Center for Infectious Disease"/>
            <person name="Wu L."/>
            <person name="Ma J."/>
        </authorList>
    </citation>
    <scope>NUCLEOTIDE SEQUENCE [LARGE SCALE GENOMIC DNA]</scope>
    <source>
        <strain evidence="10">CGMCC 4.7405</strain>
    </source>
</reference>
<evidence type="ECO:0000256" key="1">
    <source>
        <dbReference type="ARBA" id="ARBA00004651"/>
    </source>
</evidence>
<evidence type="ECO:0000313" key="9">
    <source>
        <dbReference type="EMBL" id="MFC3898115.1"/>
    </source>
</evidence>
<feature type="transmembrane region" description="Helical" evidence="7">
    <location>
        <begin position="215"/>
        <end position="236"/>
    </location>
</feature>
<gene>
    <name evidence="9" type="ORF">ACFOWZ_42165</name>
</gene>
<feature type="domain" description="RDD" evidence="8">
    <location>
        <begin position="174"/>
        <end position="313"/>
    </location>
</feature>
<keyword evidence="2" id="KW-1003">Cell membrane</keyword>
<dbReference type="Pfam" id="PF06271">
    <property type="entry name" value="RDD"/>
    <property type="match status" value="1"/>
</dbReference>
<evidence type="ECO:0000256" key="2">
    <source>
        <dbReference type="ARBA" id="ARBA00022475"/>
    </source>
</evidence>
<name>A0ABV8C7X4_9PSEU</name>
<feature type="region of interest" description="Disordered" evidence="6">
    <location>
        <begin position="1"/>
        <end position="159"/>
    </location>
</feature>
<feature type="compositionally biased region" description="Low complexity" evidence="6">
    <location>
        <begin position="47"/>
        <end position="60"/>
    </location>
</feature>
<evidence type="ECO:0000259" key="8">
    <source>
        <dbReference type="Pfam" id="PF06271"/>
    </source>
</evidence>
<feature type="compositionally biased region" description="Polar residues" evidence="6">
    <location>
        <begin position="33"/>
        <end position="46"/>
    </location>
</feature>
<feature type="compositionally biased region" description="Low complexity" evidence="6">
    <location>
        <begin position="338"/>
        <end position="363"/>
    </location>
</feature>